<reference evidence="1" key="1">
    <citation type="journal article" date="2021" name="Proc. Natl. Acad. Sci. U.S.A.">
        <title>A Catalog of Tens of Thousands of Viruses from Human Metagenomes Reveals Hidden Associations with Chronic Diseases.</title>
        <authorList>
            <person name="Tisza M.J."/>
            <person name="Buck C.B."/>
        </authorList>
    </citation>
    <scope>NUCLEOTIDE SEQUENCE</scope>
    <source>
        <strain evidence="1">Ctefc32</strain>
    </source>
</reference>
<accession>A0A8S5T326</accession>
<sequence length="35" mass="3837">MGTYSVHLGVSPSVTLDNRLNFIFQIFNALKLGSP</sequence>
<protein>
    <submittedName>
        <fullName evidence="1">Uncharacterized protein</fullName>
    </submittedName>
</protein>
<proteinExistence type="predicted"/>
<name>A0A8S5T326_9CAUD</name>
<dbReference type="EMBL" id="BK032733">
    <property type="protein sequence ID" value="DAF57375.1"/>
    <property type="molecule type" value="Genomic_DNA"/>
</dbReference>
<organism evidence="1">
    <name type="scientific">Podoviridae sp. ctefc32</name>
    <dbReference type="NCBI Taxonomy" id="2827742"/>
    <lineage>
        <taxon>Viruses</taxon>
        <taxon>Duplodnaviria</taxon>
        <taxon>Heunggongvirae</taxon>
        <taxon>Uroviricota</taxon>
        <taxon>Caudoviricetes</taxon>
    </lineage>
</organism>
<evidence type="ECO:0000313" key="1">
    <source>
        <dbReference type="EMBL" id="DAF57375.1"/>
    </source>
</evidence>